<dbReference type="AlphaFoldDB" id="A0AA39L9K1"/>
<evidence type="ECO:0000313" key="2">
    <source>
        <dbReference type="Proteomes" id="UP001175261"/>
    </source>
</evidence>
<proteinExistence type="predicted"/>
<evidence type="ECO:0000313" key="1">
    <source>
        <dbReference type="EMBL" id="KAK0388955.1"/>
    </source>
</evidence>
<gene>
    <name evidence="1" type="ORF">NLU13_2532</name>
</gene>
<dbReference type="EMBL" id="JAPDFR010000002">
    <property type="protein sequence ID" value="KAK0388955.1"/>
    <property type="molecule type" value="Genomic_DNA"/>
</dbReference>
<reference evidence="1" key="1">
    <citation type="submission" date="2022-10" db="EMBL/GenBank/DDBJ databases">
        <title>Determination and structural analysis of whole genome sequence of Sarocladium strictum F4-1.</title>
        <authorList>
            <person name="Hu L."/>
            <person name="Jiang Y."/>
        </authorList>
    </citation>
    <scope>NUCLEOTIDE SEQUENCE</scope>
    <source>
        <strain evidence="1">F4-1</strain>
    </source>
</reference>
<name>A0AA39L9K1_SARSR</name>
<dbReference type="Proteomes" id="UP001175261">
    <property type="component" value="Unassembled WGS sequence"/>
</dbReference>
<accession>A0AA39L9K1</accession>
<keyword evidence="2" id="KW-1185">Reference proteome</keyword>
<comment type="caution">
    <text evidence="1">The sequence shown here is derived from an EMBL/GenBank/DDBJ whole genome shotgun (WGS) entry which is preliminary data.</text>
</comment>
<protein>
    <submittedName>
        <fullName evidence="1">Uncharacterized protein</fullName>
    </submittedName>
</protein>
<organism evidence="1 2">
    <name type="scientific">Sarocladium strictum</name>
    <name type="common">Black bundle disease fungus</name>
    <name type="synonym">Acremonium strictum</name>
    <dbReference type="NCBI Taxonomy" id="5046"/>
    <lineage>
        <taxon>Eukaryota</taxon>
        <taxon>Fungi</taxon>
        <taxon>Dikarya</taxon>
        <taxon>Ascomycota</taxon>
        <taxon>Pezizomycotina</taxon>
        <taxon>Sordariomycetes</taxon>
        <taxon>Hypocreomycetidae</taxon>
        <taxon>Hypocreales</taxon>
        <taxon>Sarocladiaceae</taxon>
        <taxon>Sarocladium</taxon>
    </lineage>
</organism>
<sequence>MPILLFCTSEEAKQAIPQILSVEHHRGIDLFALAQHLDPEGEGRDAFISELDAGTSFDNEFDGASYAECQQWALKQVKENKALNDELIAIADERSAEDGTIVMQFYAKGPPPVEGLSLKSDSWYLYRIRYQDAFDICSALTETAPDVTYPVYFGRKEEFMDEHGVFDVHKAREASVNQ</sequence>